<dbReference type="STRING" id="1576369.SAMN05421753_10236"/>
<dbReference type="AlphaFoldDB" id="A0A1I3C0V6"/>
<dbReference type="GO" id="GO:0016491">
    <property type="term" value="F:oxidoreductase activity"/>
    <property type="evidence" value="ECO:0007669"/>
    <property type="project" value="UniProtKB-ARBA"/>
</dbReference>
<accession>A0A1I3C0V6</accession>
<name>A0A1I3C0V6_9PLAN</name>
<evidence type="ECO:0000259" key="1">
    <source>
        <dbReference type="Pfam" id="PF02754"/>
    </source>
</evidence>
<organism evidence="2 3">
    <name type="scientific">Planctomicrobium piriforme</name>
    <dbReference type="NCBI Taxonomy" id="1576369"/>
    <lineage>
        <taxon>Bacteria</taxon>
        <taxon>Pseudomonadati</taxon>
        <taxon>Planctomycetota</taxon>
        <taxon>Planctomycetia</taxon>
        <taxon>Planctomycetales</taxon>
        <taxon>Planctomycetaceae</taxon>
        <taxon>Planctomicrobium</taxon>
    </lineage>
</organism>
<dbReference type="PANTHER" id="PTHR30296">
    <property type="entry name" value="UNCHARACTERIZED PROTEIN YKGE"/>
    <property type="match status" value="1"/>
</dbReference>
<proteinExistence type="predicted"/>
<dbReference type="InterPro" id="IPR004017">
    <property type="entry name" value="Cys_rich_dom"/>
</dbReference>
<protein>
    <submittedName>
        <fullName evidence="2">L-lactate dehydrogenase complex protein LldE</fullName>
    </submittedName>
</protein>
<sequence>MPYSEMNPAMRVGLFIPCYVDQFYPDIGLATVELLEQFGCEVDYPEAQTCCGQPMANTGCRDDAAPLARRFVEIFNAYDYVVCPSGSCVAMVTHHYHDYFREHDPAYTAIQQKTFELTQFLVDVLHADKFDVRFPYRVGLHNSCHGLRELRLGSSSERMLTLENKAETLLRKVEGLTLVNLQRPDECCGFGGTFAVSEEAVSCMMGNDRIADHQQAGADVITAGDMSCLMHLDGLIRRQKKPVAVMHIAQILAGRKPGKA</sequence>
<evidence type="ECO:0000313" key="2">
    <source>
        <dbReference type="EMBL" id="SFH68177.1"/>
    </source>
</evidence>
<gene>
    <name evidence="2" type="ORF">SAMN05421753_10236</name>
</gene>
<dbReference type="PANTHER" id="PTHR30296:SF0">
    <property type="entry name" value="LACTATE UTILIZATION PROTEIN A"/>
    <property type="match status" value="1"/>
</dbReference>
<dbReference type="EMBL" id="FOQD01000002">
    <property type="protein sequence ID" value="SFH68177.1"/>
    <property type="molecule type" value="Genomic_DNA"/>
</dbReference>
<feature type="domain" description="Cysteine-rich" evidence="1">
    <location>
        <begin position="12"/>
        <end position="92"/>
    </location>
</feature>
<reference evidence="3" key="1">
    <citation type="submission" date="2016-10" db="EMBL/GenBank/DDBJ databases">
        <authorList>
            <person name="Varghese N."/>
            <person name="Submissions S."/>
        </authorList>
    </citation>
    <scope>NUCLEOTIDE SEQUENCE [LARGE SCALE GENOMIC DNA]</scope>
    <source>
        <strain evidence="3">DSM 26348</strain>
    </source>
</reference>
<dbReference type="Proteomes" id="UP000199518">
    <property type="component" value="Unassembled WGS sequence"/>
</dbReference>
<keyword evidence="3" id="KW-1185">Reference proteome</keyword>
<dbReference type="Pfam" id="PF02754">
    <property type="entry name" value="CCG"/>
    <property type="match status" value="2"/>
</dbReference>
<dbReference type="GO" id="GO:0005829">
    <property type="term" value="C:cytosol"/>
    <property type="evidence" value="ECO:0007669"/>
    <property type="project" value="TreeGrafter"/>
</dbReference>
<evidence type="ECO:0000313" key="3">
    <source>
        <dbReference type="Proteomes" id="UP000199518"/>
    </source>
</evidence>
<feature type="domain" description="Cysteine-rich" evidence="1">
    <location>
        <begin position="138"/>
        <end position="233"/>
    </location>
</feature>